<gene>
    <name evidence="2" type="ORF">DFJ43DRAFT_1108725</name>
</gene>
<evidence type="ECO:0000313" key="2">
    <source>
        <dbReference type="EMBL" id="KAJ3710629.1"/>
    </source>
</evidence>
<name>A0AA38J583_9AGAR</name>
<feature type="chain" id="PRO_5041357376" evidence="1">
    <location>
        <begin position="24"/>
        <end position="183"/>
    </location>
</feature>
<evidence type="ECO:0000313" key="3">
    <source>
        <dbReference type="Proteomes" id="UP001176059"/>
    </source>
</evidence>
<organism evidence="2 3">
    <name type="scientific">Lentinula guzmanii</name>
    <dbReference type="NCBI Taxonomy" id="2804957"/>
    <lineage>
        <taxon>Eukaryota</taxon>
        <taxon>Fungi</taxon>
        <taxon>Dikarya</taxon>
        <taxon>Basidiomycota</taxon>
        <taxon>Agaricomycotina</taxon>
        <taxon>Agaricomycetes</taxon>
        <taxon>Agaricomycetidae</taxon>
        <taxon>Agaricales</taxon>
        <taxon>Marasmiineae</taxon>
        <taxon>Omphalotaceae</taxon>
        <taxon>Lentinula</taxon>
    </lineage>
</organism>
<keyword evidence="1" id="KW-0732">Signal</keyword>
<accession>A0AA38J583</accession>
<reference evidence="2" key="1">
    <citation type="submission" date="2022-08" db="EMBL/GenBank/DDBJ databases">
        <authorList>
            <consortium name="DOE Joint Genome Institute"/>
            <person name="Min B."/>
            <person name="Sierra-Patev S."/>
            <person name="Naranjo-Ortiz M."/>
            <person name="Looney B."/>
            <person name="Konkel Z."/>
            <person name="Slot J.C."/>
            <person name="Sakamoto Y."/>
            <person name="Steenwyk J.L."/>
            <person name="Rokas A."/>
            <person name="Carro J."/>
            <person name="Camarero S."/>
            <person name="Ferreira P."/>
            <person name="Molpeceres G."/>
            <person name="Ruiz-duenas F.J."/>
            <person name="Serrano A."/>
            <person name="Henrissat B."/>
            <person name="Drula E."/>
            <person name="Hughes K.W."/>
            <person name="Mata J.L."/>
            <person name="Ishikawa N.K."/>
            <person name="Vargas-Isla R."/>
            <person name="Ushijima S."/>
            <person name="Smith C.A."/>
            <person name="Ahrendt S."/>
            <person name="Andreopoulos W."/>
            <person name="He G."/>
            <person name="LaButti K."/>
            <person name="Lipzen A."/>
            <person name="Ng V."/>
            <person name="Riley R."/>
            <person name="Sandor L."/>
            <person name="Barry K."/>
            <person name="Martinez A.T."/>
            <person name="Xiao Y."/>
            <person name="Gibbons J.G."/>
            <person name="Terashima K."/>
            <person name="Hibbett D.S."/>
            <person name="Grigoriev I.V."/>
        </authorList>
    </citation>
    <scope>NUCLEOTIDE SEQUENCE</scope>
    <source>
        <strain evidence="2">ET3784</strain>
    </source>
</reference>
<dbReference type="Proteomes" id="UP001176059">
    <property type="component" value="Unassembled WGS sequence"/>
</dbReference>
<dbReference type="AlphaFoldDB" id="A0AA38J583"/>
<dbReference type="EMBL" id="JANVFO010000134">
    <property type="protein sequence ID" value="KAJ3710629.1"/>
    <property type="molecule type" value="Genomic_DNA"/>
</dbReference>
<evidence type="ECO:0000256" key="1">
    <source>
        <dbReference type="SAM" id="SignalP"/>
    </source>
</evidence>
<sequence>MHRSWPLLSLAFIVLISLSSVCTIPVETNLNPQLHSRGLSLNGIDTSSLSSSAIKIEWISSQNKLASPTPEQLVSITTSEKLAKTKMHTLMKNAQDVLGLILGESSTIQYGSNPSFASALDYAYKLVKFQITVTGGTKCEGKVLTGLLYLGSKPEEAPYLKRGQIKCGVEQVFPMPEPHHGGP</sequence>
<proteinExistence type="predicted"/>
<reference evidence="2" key="2">
    <citation type="journal article" date="2023" name="Proc. Natl. Acad. Sci. U.S.A.">
        <title>A global phylogenomic analysis of the shiitake genus Lentinula.</title>
        <authorList>
            <person name="Sierra-Patev S."/>
            <person name="Min B."/>
            <person name="Naranjo-Ortiz M."/>
            <person name="Looney B."/>
            <person name="Konkel Z."/>
            <person name="Slot J.C."/>
            <person name="Sakamoto Y."/>
            <person name="Steenwyk J.L."/>
            <person name="Rokas A."/>
            <person name="Carro J."/>
            <person name="Camarero S."/>
            <person name="Ferreira P."/>
            <person name="Molpeceres G."/>
            <person name="Ruiz-Duenas F.J."/>
            <person name="Serrano A."/>
            <person name="Henrissat B."/>
            <person name="Drula E."/>
            <person name="Hughes K.W."/>
            <person name="Mata J.L."/>
            <person name="Ishikawa N.K."/>
            <person name="Vargas-Isla R."/>
            <person name="Ushijima S."/>
            <person name="Smith C.A."/>
            <person name="Donoghue J."/>
            <person name="Ahrendt S."/>
            <person name="Andreopoulos W."/>
            <person name="He G."/>
            <person name="LaButti K."/>
            <person name="Lipzen A."/>
            <person name="Ng V."/>
            <person name="Riley R."/>
            <person name="Sandor L."/>
            <person name="Barry K."/>
            <person name="Martinez A.T."/>
            <person name="Xiao Y."/>
            <person name="Gibbons J.G."/>
            <person name="Terashima K."/>
            <person name="Grigoriev I.V."/>
            <person name="Hibbett D."/>
        </authorList>
    </citation>
    <scope>NUCLEOTIDE SEQUENCE</scope>
    <source>
        <strain evidence="2">ET3784</strain>
    </source>
</reference>
<keyword evidence="3" id="KW-1185">Reference proteome</keyword>
<feature type="signal peptide" evidence="1">
    <location>
        <begin position="1"/>
        <end position="23"/>
    </location>
</feature>
<comment type="caution">
    <text evidence="2">The sequence shown here is derived from an EMBL/GenBank/DDBJ whole genome shotgun (WGS) entry which is preliminary data.</text>
</comment>
<protein>
    <submittedName>
        <fullName evidence="2">Uncharacterized protein</fullName>
    </submittedName>
</protein>